<feature type="transmembrane region" description="Helical" evidence="2">
    <location>
        <begin position="60"/>
        <end position="80"/>
    </location>
</feature>
<feature type="transmembrane region" description="Helical" evidence="2">
    <location>
        <begin position="460"/>
        <end position="478"/>
    </location>
</feature>
<feature type="transmembrane region" description="Helical" evidence="2">
    <location>
        <begin position="278"/>
        <end position="295"/>
    </location>
</feature>
<sequence length="562" mass="61043">MARAVVPAALAPDRGRFQQVRKRAGLLPRLAGGFWCALVLWLLVSNVVLPSYGFSRYETWAAALLGVLVLGMTLFFAWLLDRFDQWVRVRWVQGFGSVLGWGAVFAVLARLADAVRLPPDWDAAAVFYSAYGLADQGVPEAVDRAYFQVNPNNLLLMLLLSRYLGAAEALGSPDLRQSTAYLGAALLFAGMVLTYTAAWLLGGRRAARLTLVPSVFLIVLSPWLTVFYSDVAALPFTILVFCLLLGAARCRLPARLLLWAAAGAVSAVGYGIKPTALIVLVAASVVILFSVRRAAWRRDLALALLSATTAAAAFAGVHAGIGAWVRSSGVPAEGVSADEYALPVTHFLKVGVQQYPGPHGNYYGAYNEEDRSTTLAVAEPQERFDAALQVYLDRVGERGPAGYAGFLNAKLRWMTGDGSFFAWGEGRMTADSFIADDPLSRSIQDFFGPERPGFELLLNLWQGTWFLLLALCGAGLFLRGPPFDSRAVATARVALLGLFVFLLLSEGRARFLYLYVPFFIVLGSLSLQRLAAAGGCPRSRRLSWPRHRRDTPPPSSTAEVVE</sequence>
<evidence type="ECO:0000256" key="2">
    <source>
        <dbReference type="SAM" id="Phobius"/>
    </source>
</evidence>
<evidence type="ECO:0000256" key="1">
    <source>
        <dbReference type="SAM" id="MobiDB-lite"/>
    </source>
</evidence>
<dbReference type="RefSeq" id="WP_263126832.1">
    <property type="nucleotide sequence ID" value="NZ_CP106856.1"/>
</dbReference>
<feature type="transmembrane region" description="Helical" evidence="2">
    <location>
        <begin position="232"/>
        <end position="249"/>
    </location>
</feature>
<feature type="transmembrane region" description="Helical" evidence="2">
    <location>
        <begin position="302"/>
        <end position="325"/>
    </location>
</feature>
<reference evidence="3" key="1">
    <citation type="submission" date="2022-09" db="EMBL/GenBank/DDBJ databases">
        <authorList>
            <person name="Li D."/>
            <person name="Cheng J."/>
            <person name="Li Y."/>
        </authorList>
    </citation>
    <scope>NUCLEOTIDE SEQUENCE</scope>
    <source>
        <strain evidence="3">DL</strain>
    </source>
</reference>
<evidence type="ECO:0000313" key="4">
    <source>
        <dbReference type="Proteomes" id="UP001063368"/>
    </source>
</evidence>
<evidence type="ECO:0000313" key="3">
    <source>
        <dbReference type="EMBL" id="UYB34650.1"/>
    </source>
</evidence>
<feature type="transmembrane region" description="Helical" evidence="2">
    <location>
        <begin position="26"/>
        <end position="48"/>
    </location>
</feature>
<protein>
    <recommendedName>
        <fullName evidence="5">Dolichyl-phosphate-mannose-protein mannosyltransferase</fullName>
    </recommendedName>
</protein>
<keyword evidence="2" id="KW-0472">Membrane</keyword>
<feature type="transmembrane region" description="Helical" evidence="2">
    <location>
        <begin position="180"/>
        <end position="202"/>
    </location>
</feature>
<gene>
    <name evidence="3" type="ORF">N9A08_08205</name>
</gene>
<keyword evidence="4" id="KW-1185">Reference proteome</keyword>
<feature type="transmembrane region" description="Helical" evidence="2">
    <location>
        <begin position="487"/>
        <end position="505"/>
    </location>
</feature>
<organism evidence="3 4">
    <name type="scientific">Arthrobacter koreensis</name>
    <dbReference type="NCBI Taxonomy" id="199136"/>
    <lineage>
        <taxon>Bacteria</taxon>
        <taxon>Bacillati</taxon>
        <taxon>Actinomycetota</taxon>
        <taxon>Actinomycetes</taxon>
        <taxon>Micrococcales</taxon>
        <taxon>Micrococcaceae</taxon>
        <taxon>Arthrobacter</taxon>
    </lineage>
</organism>
<proteinExistence type="predicted"/>
<feature type="transmembrane region" description="Helical" evidence="2">
    <location>
        <begin position="92"/>
        <end position="112"/>
    </location>
</feature>
<dbReference type="EMBL" id="CP106856">
    <property type="protein sequence ID" value="UYB34650.1"/>
    <property type="molecule type" value="Genomic_DNA"/>
</dbReference>
<dbReference type="Proteomes" id="UP001063368">
    <property type="component" value="Chromosome"/>
</dbReference>
<keyword evidence="2" id="KW-0812">Transmembrane</keyword>
<feature type="transmembrane region" description="Helical" evidence="2">
    <location>
        <begin position="209"/>
        <end position="226"/>
    </location>
</feature>
<evidence type="ECO:0008006" key="5">
    <source>
        <dbReference type="Google" id="ProtNLM"/>
    </source>
</evidence>
<accession>A0ABY6FNG3</accession>
<feature type="region of interest" description="Disordered" evidence="1">
    <location>
        <begin position="543"/>
        <end position="562"/>
    </location>
</feature>
<feature type="transmembrane region" description="Helical" evidence="2">
    <location>
        <begin position="511"/>
        <end position="532"/>
    </location>
</feature>
<name>A0ABY6FNG3_9MICC</name>
<keyword evidence="2" id="KW-1133">Transmembrane helix</keyword>